<keyword evidence="1" id="KW-0813">Transport</keyword>
<dbReference type="EMBL" id="FOQO01000005">
    <property type="protein sequence ID" value="SFI72419.1"/>
    <property type="molecule type" value="Genomic_DNA"/>
</dbReference>
<dbReference type="InterPro" id="IPR003439">
    <property type="entry name" value="ABC_transporter-like_ATP-bd"/>
</dbReference>
<accession>A0A1I3KIX0</accession>
<dbReference type="InterPro" id="IPR003593">
    <property type="entry name" value="AAA+_ATPase"/>
</dbReference>
<dbReference type="SMART" id="SM00382">
    <property type="entry name" value="AAA"/>
    <property type="match status" value="1"/>
</dbReference>
<evidence type="ECO:0000313" key="5">
    <source>
        <dbReference type="EMBL" id="SFI72419.1"/>
    </source>
</evidence>
<dbReference type="RefSeq" id="WP_090626909.1">
    <property type="nucleotide sequence ID" value="NZ_FOQO01000005.1"/>
</dbReference>
<evidence type="ECO:0000313" key="6">
    <source>
        <dbReference type="Proteomes" id="UP000198670"/>
    </source>
</evidence>
<reference evidence="5 6" key="1">
    <citation type="submission" date="2016-10" db="EMBL/GenBank/DDBJ databases">
        <authorList>
            <person name="de Groot N.N."/>
        </authorList>
    </citation>
    <scope>NUCLEOTIDE SEQUENCE [LARGE SCALE GENOMIC DNA]</scope>
    <source>
        <strain evidence="5 6">RK1</strain>
    </source>
</reference>
<organism evidence="5 6">
    <name type="scientific">Parapedobacter indicus</name>
    <dbReference type="NCBI Taxonomy" id="1477437"/>
    <lineage>
        <taxon>Bacteria</taxon>
        <taxon>Pseudomonadati</taxon>
        <taxon>Bacteroidota</taxon>
        <taxon>Sphingobacteriia</taxon>
        <taxon>Sphingobacteriales</taxon>
        <taxon>Sphingobacteriaceae</taxon>
        <taxon>Parapedobacter</taxon>
    </lineage>
</organism>
<dbReference type="InterPro" id="IPR051782">
    <property type="entry name" value="ABC_Transporter_VariousFunc"/>
</dbReference>
<dbReference type="PROSITE" id="PS50893">
    <property type="entry name" value="ABC_TRANSPORTER_2"/>
    <property type="match status" value="1"/>
</dbReference>
<dbReference type="STRING" id="1477437.SAMN05444682_105214"/>
<dbReference type="GO" id="GO:0005524">
    <property type="term" value="F:ATP binding"/>
    <property type="evidence" value="ECO:0007669"/>
    <property type="project" value="UniProtKB-KW"/>
</dbReference>
<dbReference type="SUPFAM" id="SSF52540">
    <property type="entry name" value="P-loop containing nucleoside triphosphate hydrolases"/>
    <property type="match status" value="1"/>
</dbReference>
<evidence type="ECO:0000256" key="2">
    <source>
        <dbReference type="ARBA" id="ARBA00022741"/>
    </source>
</evidence>
<proteinExistence type="predicted"/>
<evidence type="ECO:0000256" key="1">
    <source>
        <dbReference type="ARBA" id="ARBA00022448"/>
    </source>
</evidence>
<dbReference type="Proteomes" id="UP000198670">
    <property type="component" value="Unassembled WGS sequence"/>
</dbReference>
<dbReference type="PANTHER" id="PTHR42939">
    <property type="entry name" value="ABC TRANSPORTER ATP-BINDING PROTEIN ALBC-RELATED"/>
    <property type="match status" value="1"/>
</dbReference>
<dbReference type="OrthoDB" id="9808363at2"/>
<sequence>MVISLEDIGRRFNREWVFRHIDYQFQTGQSYAVLGPNGSGKSTFLQVIAASLIPSAGHIRYMAAEKKIEPDSLYQHLSLAAPYMELIEEFTLIEQIRFHFALRNYLTGFDEEAFLELLGLRHAKDRQIRHFSSGMKQRVKLALACCSDAPLVLLDEPTSNLDKQGVDWYLNLVTETRATRLVIVCSNQEKEYGFCEQVINIIDYKL</sequence>
<evidence type="ECO:0000259" key="4">
    <source>
        <dbReference type="PROSITE" id="PS50893"/>
    </source>
</evidence>
<name>A0A1I3KIX0_9SPHI</name>
<dbReference type="GO" id="GO:0016887">
    <property type="term" value="F:ATP hydrolysis activity"/>
    <property type="evidence" value="ECO:0007669"/>
    <property type="project" value="InterPro"/>
</dbReference>
<protein>
    <submittedName>
        <fullName evidence="5">ABC transporter</fullName>
    </submittedName>
</protein>
<dbReference type="Gene3D" id="3.40.50.300">
    <property type="entry name" value="P-loop containing nucleotide triphosphate hydrolases"/>
    <property type="match status" value="1"/>
</dbReference>
<evidence type="ECO:0000256" key="3">
    <source>
        <dbReference type="ARBA" id="ARBA00022840"/>
    </source>
</evidence>
<keyword evidence="2" id="KW-0547">Nucleotide-binding</keyword>
<keyword evidence="6" id="KW-1185">Reference proteome</keyword>
<feature type="domain" description="ABC transporter" evidence="4">
    <location>
        <begin position="3"/>
        <end position="206"/>
    </location>
</feature>
<dbReference type="Pfam" id="PF00005">
    <property type="entry name" value="ABC_tran"/>
    <property type="match status" value="1"/>
</dbReference>
<dbReference type="PANTHER" id="PTHR42939:SF1">
    <property type="entry name" value="ABC TRANSPORTER ATP-BINDING PROTEIN ALBC-RELATED"/>
    <property type="match status" value="1"/>
</dbReference>
<gene>
    <name evidence="5" type="ORF">SAMN05444682_105214</name>
</gene>
<dbReference type="InterPro" id="IPR027417">
    <property type="entry name" value="P-loop_NTPase"/>
</dbReference>
<dbReference type="AlphaFoldDB" id="A0A1I3KIX0"/>
<keyword evidence="3" id="KW-0067">ATP-binding</keyword>